<dbReference type="PANTHER" id="PTHR45756">
    <property type="entry name" value="PALMITOYLTRANSFERASE"/>
    <property type="match status" value="1"/>
</dbReference>
<keyword evidence="2" id="KW-0812">Transmembrane</keyword>
<evidence type="ECO:0000256" key="3">
    <source>
        <dbReference type="SAM" id="SignalP"/>
    </source>
</evidence>
<accession>A0AB34IAF2</accession>
<protein>
    <submittedName>
        <fullName evidence="4">Uncharacterized protein</fullName>
    </submittedName>
</protein>
<name>A0AB34IAF2_PRYPA</name>
<evidence type="ECO:0000313" key="5">
    <source>
        <dbReference type="Proteomes" id="UP001515480"/>
    </source>
</evidence>
<evidence type="ECO:0000256" key="1">
    <source>
        <dbReference type="SAM" id="MobiDB-lite"/>
    </source>
</evidence>
<sequence>MWRLRVSTIALLLLLTTPCLARRGGRRRGTRGGRSKCPSGCTRCTNSTSCTACYAGFALTPESLCEKCGDACKSCALAGPGGCDVCNTGYTLSAITAQCQRCAENCVKCDQAGPGMCDDCGPRRMLETRLEVHGEVHECHACGHGCKSCTHEDGCLVCDAFYVLLPDHTDCALSWLRVGVVIGVFLLVVCGGCFLCTYLADEEDVDHHRPVRRKKHDSVEVVNSQDAMQGKAHLRRRVNPDSPTPSPPAVRASSSKSYPLLPGYSGIEIVESHSFEGRT</sequence>
<evidence type="ECO:0000256" key="2">
    <source>
        <dbReference type="SAM" id="Phobius"/>
    </source>
</evidence>
<organism evidence="4 5">
    <name type="scientific">Prymnesium parvum</name>
    <name type="common">Toxic golden alga</name>
    <dbReference type="NCBI Taxonomy" id="97485"/>
    <lineage>
        <taxon>Eukaryota</taxon>
        <taxon>Haptista</taxon>
        <taxon>Haptophyta</taxon>
        <taxon>Prymnesiophyceae</taxon>
        <taxon>Prymnesiales</taxon>
        <taxon>Prymnesiaceae</taxon>
        <taxon>Prymnesium</taxon>
    </lineage>
</organism>
<proteinExistence type="predicted"/>
<keyword evidence="3" id="KW-0732">Signal</keyword>
<comment type="caution">
    <text evidence="4">The sequence shown here is derived from an EMBL/GenBank/DDBJ whole genome shotgun (WGS) entry which is preliminary data.</text>
</comment>
<dbReference type="SUPFAM" id="SSF57184">
    <property type="entry name" value="Growth factor receptor domain"/>
    <property type="match status" value="1"/>
</dbReference>
<reference evidence="4 5" key="1">
    <citation type="journal article" date="2024" name="Science">
        <title>Giant polyketide synthase enzymes in the biosynthesis of giant marine polyether toxins.</title>
        <authorList>
            <person name="Fallon T.R."/>
            <person name="Shende V.V."/>
            <person name="Wierzbicki I.H."/>
            <person name="Pendleton A.L."/>
            <person name="Watervoot N.F."/>
            <person name="Auber R.P."/>
            <person name="Gonzalez D.J."/>
            <person name="Wisecaver J.H."/>
            <person name="Moore B.S."/>
        </authorList>
    </citation>
    <scope>NUCLEOTIDE SEQUENCE [LARGE SCALE GENOMIC DNA]</scope>
    <source>
        <strain evidence="4 5">12B1</strain>
    </source>
</reference>
<keyword evidence="5" id="KW-1185">Reference proteome</keyword>
<feature type="chain" id="PRO_5044293696" evidence="3">
    <location>
        <begin position="22"/>
        <end position="279"/>
    </location>
</feature>
<dbReference type="InterPro" id="IPR053215">
    <property type="entry name" value="TKL_Ser/Thr_kinase"/>
</dbReference>
<dbReference type="Proteomes" id="UP001515480">
    <property type="component" value="Unassembled WGS sequence"/>
</dbReference>
<dbReference type="InterPro" id="IPR009030">
    <property type="entry name" value="Growth_fac_rcpt_cys_sf"/>
</dbReference>
<dbReference type="PANTHER" id="PTHR45756:SF1">
    <property type="entry name" value="PROTEIN KINASE DOMAIN CONTAINING PROTEIN"/>
    <property type="match status" value="1"/>
</dbReference>
<feature type="signal peptide" evidence="3">
    <location>
        <begin position="1"/>
        <end position="21"/>
    </location>
</feature>
<gene>
    <name evidence="4" type="ORF">AB1Y20_016925</name>
</gene>
<keyword evidence="2" id="KW-0472">Membrane</keyword>
<dbReference type="EMBL" id="JBGBPQ010000032">
    <property type="protein sequence ID" value="KAL1495562.1"/>
    <property type="molecule type" value="Genomic_DNA"/>
</dbReference>
<feature type="transmembrane region" description="Helical" evidence="2">
    <location>
        <begin position="175"/>
        <end position="200"/>
    </location>
</feature>
<dbReference type="AlphaFoldDB" id="A0AB34IAF2"/>
<evidence type="ECO:0000313" key="4">
    <source>
        <dbReference type="EMBL" id="KAL1495562.1"/>
    </source>
</evidence>
<feature type="region of interest" description="Disordered" evidence="1">
    <location>
        <begin position="210"/>
        <end position="262"/>
    </location>
</feature>
<keyword evidence="2" id="KW-1133">Transmembrane helix</keyword>